<keyword evidence="2" id="KW-0614">Plasmid</keyword>
<evidence type="ECO:0000313" key="2">
    <source>
        <dbReference type="EMBL" id="ACJ82848.1"/>
    </source>
</evidence>
<proteinExistence type="predicted"/>
<reference evidence="2 3" key="1">
    <citation type="submission" date="2008-10" db="EMBL/GenBank/DDBJ databases">
        <title>Genome sequence of Bacillus cereus AH187.</title>
        <authorList>
            <person name="Dodson R.J."/>
            <person name="Durkin A.S."/>
            <person name="Rosovitz M.J."/>
            <person name="Rasko D.A."/>
            <person name="Kolsto A.B."/>
            <person name="Okstad O.A."/>
            <person name="Ravel J."/>
            <person name="Sutton G."/>
        </authorList>
    </citation>
    <scope>NUCLEOTIDE SEQUENCE [LARGE SCALE GENOMIC DNA]</scope>
    <source>
        <strain evidence="2 3">AH187</strain>
        <plasmid evidence="3">Plasmid pAH187_270</plasmid>
    </source>
</reference>
<geneLocation type="plasmid" evidence="2 3">
    <name>pAH187_270</name>
</geneLocation>
<organism evidence="2 3">
    <name type="scientific">Bacillus cereus (strain AH187)</name>
    <dbReference type="NCBI Taxonomy" id="405534"/>
    <lineage>
        <taxon>Bacteria</taxon>
        <taxon>Bacillati</taxon>
        <taxon>Bacillota</taxon>
        <taxon>Bacilli</taxon>
        <taxon>Bacillales</taxon>
        <taxon>Bacillaceae</taxon>
        <taxon>Bacillus</taxon>
        <taxon>Bacillus cereus group</taxon>
    </lineage>
</organism>
<evidence type="ECO:0000256" key="1">
    <source>
        <dbReference type="SAM" id="Phobius"/>
    </source>
</evidence>
<dbReference type="KEGG" id="bcr:BCAH187_C0100"/>
<keyword evidence="1" id="KW-0472">Membrane</keyword>
<dbReference type="HOGENOM" id="CLU_3304190_0_0_9"/>
<feature type="transmembrane region" description="Helical" evidence="1">
    <location>
        <begin position="12"/>
        <end position="32"/>
    </location>
</feature>
<keyword evidence="1" id="KW-0812">Transmembrane</keyword>
<protein>
    <submittedName>
        <fullName evidence="2">Uncharacterized protein</fullName>
    </submittedName>
</protein>
<gene>
    <name evidence="2" type="ordered locus">BCAH187_C0100</name>
</gene>
<dbReference type="EMBL" id="CP001179">
    <property type="protein sequence ID" value="ACJ82848.1"/>
    <property type="molecule type" value="Genomic_DNA"/>
</dbReference>
<keyword evidence="1" id="KW-1133">Transmembrane helix</keyword>
<dbReference type="Proteomes" id="UP000002214">
    <property type="component" value="Plasmid pAH187_270"/>
</dbReference>
<sequence length="39" mass="4939">MALFHWADEPFFAFLYFIFYYINILLLINLYLKKYKNIK</sequence>
<evidence type="ECO:0000313" key="3">
    <source>
        <dbReference type="Proteomes" id="UP000002214"/>
    </source>
</evidence>
<dbReference type="AlphaFoldDB" id="B7I170"/>
<name>B7I170_BACC7</name>
<accession>B7I170</accession>